<keyword evidence="3" id="KW-0732">Signal</keyword>
<evidence type="ECO:0000313" key="5">
    <source>
        <dbReference type="Proteomes" id="UP000664169"/>
    </source>
</evidence>
<dbReference type="Pfam" id="PF14610">
    <property type="entry name" value="Psg1"/>
    <property type="match status" value="1"/>
</dbReference>
<dbReference type="InterPro" id="IPR028000">
    <property type="entry name" value="Pma1"/>
</dbReference>
<feature type="chain" id="PRO_5034694536" evidence="3">
    <location>
        <begin position="19"/>
        <end position="340"/>
    </location>
</feature>
<dbReference type="Proteomes" id="UP000664169">
    <property type="component" value="Unassembled WGS sequence"/>
</dbReference>
<keyword evidence="2" id="KW-1133">Transmembrane helix</keyword>
<gene>
    <name evidence="4" type="ORF">GOMPHAMPRED_006048</name>
</gene>
<evidence type="ECO:0000256" key="2">
    <source>
        <dbReference type="SAM" id="Phobius"/>
    </source>
</evidence>
<dbReference type="AlphaFoldDB" id="A0A8H3ESB1"/>
<feature type="compositionally biased region" description="Low complexity" evidence="1">
    <location>
        <begin position="26"/>
        <end position="91"/>
    </location>
</feature>
<evidence type="ECO:0000256" key="3">
    <source>
        <dbReference type="SAM" id="SignalP"/>
    </source>
</evidence>
<dbReference type="EMBL" id="CAJPDQ010000004">
    <property type="protein sequence ID" value="CAF9908016.1"/>
    <property type="molecule type" value="Genomic_DNA"/>
</dbReference>
<evidence type="ECO:0000313" key="4">
    <source>
        <dbReference type="EMBL" id="CAF9908016.1"/>
    </source>
</evidence>
<feature type="transmembrane region" description="Helical" evidence="2">
    <location>
        <begin position="236"/>
        <end position="260"/>
    </location>
</feature>
<sequence>MRFFALAACLATVGIASANPLLARQESTTSSSTITDSSISSTSTSSSPSTSELTTTAAAPSTTDPNSSSSSSSLSSTSSTSGSAPTSTNGPSGAGACTEEQAKQLFTSGNYTGVPALCGLSGNNNTVVVPAGGLNKLITWWPGAFPSSGAEVNLRLDFMDGSGRHSWSVNQTAYIGLVTIQITQENFLYGGASSSYYRLILEGSEPGIRLTTEGPVITFIKEDTTLQPPPPTSFNFLGVVVGVPIAVAVIVAVLGVFCCVTNRHKALFARIKLPTNRRGYGVRQSRRQRMGNPTDDYDFDASAPIYRDDPGADYSSSTREERSARAMGVFSAERNLHSSY</sequence>
<feature type="region of interest" description="Disordered" evidence="1">
    <location>
        <begin position="280"/>
        <end position="326"/>
    </location>
</feature>
<keyword evidence="2" id="KW-0472">Membrane</keyword>
<keyword evidence="5" id="KW-1185">Reference proteome</keyword>
<keyword evidence="2" id="KW-0812">Transmembrane</keyword>
<feature type="signal peptide" evidence="3">
    <location>
        <begin position="1"/>
        <end position="18"/>
    </location>
</feature>
<accession>A0A8H3ESB1</accession>
<organism evidence="4 5">
    <name type="scientific">Gomphillus americanus</name>
    <dbReference type="NCBI Taxonomy" id="1940652"/>
    <lineage>
        <taxon>Eukaryota</taxon>
        <taxon>Fungi</taxon>
        <taxon>Dikarya</taxon>
        <taxon>Ascomycota</taxon>
        <taxon>Pezizomycotina</taxon>
        <taxon>Lecanoromycetes</taxon>
        <taxon>OSLEUM clade</taxon>
        <taxon>Ostropomycetidae</taxon>
        <taxon>Ostropales</taxon>
        <taxon>Graphidaceae</taxon>
        <taxon>Gomphilloideae</taxon>
        <taxon>Gomphillus</taxon>
    </lineage>
</organism>
<protein>
    <submittedName>
        <fullName evidence="4">Uncharacterized protein</fullName>
    </submittedName>
</protein>
<proteinExistence type="predicted"/>
<evidence type="ECO:0000256" key="1">
    <source>
        <dbReference type="SAM" id="MobiDB-lite"/>
    </source>
</evidence>
<feature type="region of interest" description="Disordered" evidence="1">
    <location>
        <begin position="24"/>
        <end position="96"/>
    </location>
</feature>
<comment type="caution">
    <text evidence="4">The sequence shown here is derived from an EMBL/GenBank/DDBJ whole genome shotgun (WGS) entry which is preliminary data.</text>
</comment>
<name>A0A8H3ESB1_9LECA</name>
<reference evidence="4" key="1">
    <citation type="submission" date="2021-03" db="EMBL/GenBank/DDBJ databases">
        <authorList>
            <person name="Tagirdzhanova G."/>
        </authorList>
    </citation>
    <scope>NUCLEOTIDE SEQUENCE</scope>
</reference>